<reference evidence="2" key="1">
    <citation type="submission" date="2020-11" db="EMBL/GenBank/DDBJ databases">
        <authorList>
            <person name="Whiteford S."/>
        </authorList>
    </citation>
    <scope>NUCLEOTIDE SEQUENCE</scope>
</reference>
<name>A0A8S4G7P5_PLUXY</name>
<dbReference type="PANTHER" id="PTHR11008:SF41">
    <property type="entry name" value="RE70318P"/>
    <property type="match status" value="1"/>
</dbReference>
<dbReference type="InterPro" id="IPR010562">
    <property type="entry name" value="Haemolymph_juvenile_hormone-bd"/>
</dbReference>
<dbReference type="PANTHER" id="PTHR11008">
    <property type="entry name" value="PROTEIN TAKEOUT-LIKE PROTEIN"/>
    <property type="match status" value="1"/>
</dbReference>
<evidence type="ECO:0000313" key="2">
    <source>
        <dbReference type="EMBL" id="CAG9137083.1"/>
    </source>
</evidence>
<organism evidence="2 3">
    <name type="scientific">Plutella xylostella</name>
    <name type="common">Diamondback moth</name>
    <name type="synonym">Plutella maculipennis</name>
    <dbReference type="NCBI Taxonomy" id="51655"/>
    <lineage>
        <taxon>Eukaryota</taxon>
        <taxon>Metazoa</taxon>
        <taxon>Ecdysozoa</taxon>
        <taxon>Arthropoda</taxon>
        <taxon>Hexapoda</taxon>
        <taxon>Insecta</taxon>
        <taxon>Pterygota</taxon>
        <taxon>Neoptera</taxon>
        <taxon>Endopterygota</taxon>
        <taxon>Lepidoptera</taxon>
        <taxon>Glossata</taxon>
        <taxon>Ditrysia</taxon>
        <taxon>Yponomeutoidea</taxon>
        <taxon>Plutellidae</taxon>
        <taxon>Plutella</taxon>
    </lineage>
</organism>
<sequence length="247" mass="27174">MLFKVVLIVSVSLTLNVAMTSSALSKAPDFIHPCPAGTPSCLQRVVQDAVPGFVHGVPELGIDSLDPFKVDRLSLTLPGGVNVTILNGVTTGFSKCKVMSASMRNSDVEVSVRCNVVVKGKYKSSGRLLIFPIDGEGDAVIKCKNLDISVTMKMGPVVEKDEQMYLNMKSYKSRHQYSGKVVYHMTNLIRNSPEISKRVVQFMNSNWRLIAEEFGDPVVQFGIRSIMSNVRRLLQQVPRASLLTNVV</sequence>
<dbReference type="Proteomes" id="UP000653454">
    <property type="component" value="Unassembled WGS sequence"/>
</dbReference>
<feature type="chain" id="PRO_5035760056" evidence="1">
    <location>
        <begin position="23"/>
        <end position="247"/>
    </location>
</feature>
<dbReference type="EMBL" id="CAJHNJ030000183">
    <property type="protein sequence ID" value="CAG9137083.1"/>
    <property type="molecule type" value="Genomic_DNA"/>
</dbReference>
<protein>
    <submittedName>
        <fullName evidence="2">(diamondback moth) hypothetical protein</fullName>
    </submittedName>
</protein>
<comment type="caution">
    <text evidence="2">The sequence shown here is derived from an EMBL/GenBank/DDBJ whole genome shotgun (WGS) entry which is preliminary data.</text>
</comment>
<dbReference type="GO" id="GO:0005615">
    <property type="term" value="C:extracellular space"/>
    <property type="evidence" value="ECO:0007669"/>
    <property type="project" value="TreeGrafter"/>
</dbReference>
<gene>
    <name evidence="2" type="ORF">PLXY2_LOCUS15337</name>
</gene>
<dbReference type="InterPro" id="IPR038606">
    <property type="entry name" value="To_sf"/>
</dbReference>
<evidence type="ECO:0000256" key="1">
    <source>
        <dbReference type="SAM" id="SignalP"/>
    </source>
</evidence>
<keyword evidence="3" id="KW-1185">Reference proteome</keyword>
<feature type="signal peptide" evidence="1">
    <location>
        <begin position="1"/>
        <end position="22"/>
    </location>
</feature>
<dbReference type="Pfam" id="PF06585">
    <property type="entry name" value="JHBP"/>
    <property type="match status" value="1"/>
</dbReference>
<keyword evidence="1" id="KW-0732">Signal</keyword>
<dbReference type="AlphaFoldDB" id="A0A8S4G7P5"/>
<evidence type="ECO:0000313" key="3">
    <source>
        <dbReference type="Proteomes" id="UP000653454"/>
    </source>
</evidence>
<accession>A0A8S4G7P5</accession>
<proteinExistence type="predicted"/>
<dbReference type="Gene3D" id="3.15.10.30">
    <property type="entry name" value="Haemolymph juvenile hormone binding protein"/>
    <property type="match status" value="1"/>
</dbReference>
<dbReference type="SMART" id="SM00700">
    <property type="entry name" value="JHBP"/>
    <property type="match status" value="1"/>
</dbReference>